<comment type="caution">
    <text evidence="2">The sequence shown here is derived from an EMBL/GenBank/DDBJ whole genome shotgun (WGS) entry which is preliminary data.</text>
</comment>
<dbReference type="AlphaFoldDB" id="A0A0G0XTJ5"/>
<gene>
    <name evidence="2" type="ORF">UU43_C0013G0008</name>
</gene>
<keyword evidence="1" id="KW-0472">Membrane</keyword>
<reference evidence="2 3" key="1">
    <citation type="journal article" date="2015" name="Nature">
        <title>rRNA introns, odd ribosomes, and small enigmatic genomes across a large radiation of phyla.</title>
        <authorList>
            <person name="Brown C.T."/>
            <person name="Hug L.A."/>
            <person name="Thomas B.C."/>
            <person name="Sharon I."/>
            <person name="Castelle C.J."/>
            <person name="Singh A."/>
            <person name="Wilkins M.J."/>
            <person name="Williams K.H."/>
            <person name="Banfield J.F."/>
        </authorList>
    </citation>
    <scope>NUCLEOTIDE SEQUENCE [LARGE SCALE GENOMIC DNA]</scope>
</reference>
<keyword evidence="1" id="KW-1133">Transmembrane helix</keyword>
<protein>
    <recommendedName>
        <fullName evidence="4">DUF5666 domain-containing protein</fullName>
    </recommendedName>
</protein>
<evidence type="ECO:0008006" key="4">
    <source>
        <dbReference type="Google" id="ProtNLM"/>
    </source>
</evidence>
<dbReference type="EMBL" id="LCAP01000013">
    <property type="protein sequence ID" value="KKR91202.1"/>
    <property type="molecule type" value="Genomic_DNA"/>
</dbReference>
<evidence type="ECO:0000256" key="1">
    <source>
        <dbReference type="SAM" id="Phobius"/>
    </source>
</evidence>
<proteinExistence type="predicted"/>
<accession>A0A0G0XTJ5</accession>
<organism evidence="2 3">
    <name type="scientific">Candidatus Falkowbacteria bacterium GW2011_GWA2_41_14</name>
    <dbReference type="NCBI Taxonomy" id="1618635"/>
    <lineage>
        <taxon>Bacteria</taxon>
        <taxon>Candidatus Falkowiibacteriota</taxon>
    </lineage>
</organism>
<dbReference type="Proteomes" id="UP000034190">
    <property type="component" value="Unassembled WGS sequence"/>
</dbReference>
<feature type="transmembrane region" description="Helical" evidence="1">
    <location>
        <begin position="6"/>
        <end position="29"/>
    </location>
</feature>
<sequence>MTKKILPIFIIALIIIGGGAFYGGIKYAAKKNSGRQMQKFQPLGAGGGLKNNKPGGVGKGDLSTGEIIAKDDKSITIKLGDSGSKIIFYSNSTKIEKTIAGTATDLKIGKTIMTNGKANTDGSVTAQSIQMRPEISKEPIK</sequence>
<evidence type="ECO:0000313" key="2">
    <source>
        <dbReference type="EMBL" id="KKR91202.1"/>
    </source>
</evidence>
<evidence type="ECO:0000313" key="3">
    <source>
        <dbReference type="Proteomes" id="UP000034190"/>
    </source>
</evidence>
<name>A0A0G0XTJ5_9BACT</name>
<keyword evidence="1" id="KW-0812">Transmembrane</keyword>